<feature type="compositionally biased region" description="Polar residues" evidence="1">
    <location>
        <begin position="421"/>
        <end position="430"/>
    </location>
</feature>
<feature type="compositionally biased region" description="Polar residues" evidence="1">
    <location>
        <begin position="473"/>
        <end position="495"/>
    </location>
</feature>
<dbReference type="Proteomes" id="UP000765509">
    <property type="component" value="Unassembled WGS sequence"/>
</dbReference>
<dbReference type="EMBL" id="AVOT02029830">
    <property type="protein sequence ID" value="MBW0522809.1"/>
    <property type="molecule type" value="Genomic_DNA"/>
</dbReference>
<feature type="region of interest" description="Disordered" evidence="1">
    <location>
        <begin position="448"/>
        <end position="521"/>
    </location>
</feature>
<reference evidence="2" key="1">
    <citation type="submission" date="2021-03" db="EMBL/GenBank/DDBJ databases">
        <title>Draft genome sequence of rust myrtle Austropuccinia psidii MF-1, a brazilian biotype.</title>
        <authorList>
            <person name="Quecine M.C."/>
            <person name="Pachon D.M.R."/>
            <person name="Bonatelli M.L."/>
            <person name="Correr F.H."/>
            <person name="Franceschini L.M."/>
            <person name="Leite T.F."/>
            <person name="Margarido G.R.A."/>
            <person name="Almeida C.A."/>
            <person name="Ferrarezi J.A."/>
            <person name="Labate C.A."/>
        </authorList>
    </citation>
    <scope>NUCLEOTIDE SEQUENCE</scope>
    <source>
        <strain evidence="2">MF-1</strain>
    </source>
</reference>
<feature type="compositionally biased region" description="Polar residues" evidence="1">
    <location>
        <begin position="392"/>
        <end position="401"/>
    </location>
</feature>
<keyword evidence="3" id="KW-1185">Reference proteome</keyword>
<sequence length="521" mass="60171">MSYRSSSQNAHRYASTEASDHTRSMQKRFPDTCDSQSHMSSYYPIKDYSRTTRDYPQARHASFETWSQVERGRDNVHSYESNVLTDSSYHTRLGYSGARHDQSVTGGRIESEALYKLQLSAGASGLIKIMKQLYLKGFQVAKLLTCLTKTLIAYWNENNQRSFSRQFDDTSNTRMTTNSSYPQRQENDSVVSMYSEMTKNQQDPQRQENDSALPVYSKMTFHVTNNREAHNHTQKTDPVSFSHNQVFYHQDQRVPPREAYYEMPSFQGNALTVDNGGGLRELETSRDASLSHYTGENWQSPSFPNFQSDNRSYRERSHSHNFRSEYVAESNSSTVNPRHDAYSQLPQDDFYHQGSQAQNAELSRDLGSQAEYRTPSLRSTSVSDQWRPEGSYNRQGHNFTYDNRRNEKVISCSTQKRRDQSSNSSWRYGISSASKKNQAFLNRREIPGGRKQHTGHLSPRKWGGRTRAYQPRLHSSQAEQMSCQTDCLKQGNVQKASEKRYHSSAPNRAENRHSRPSHYSR</sequence>
<feature type="compositionally biased region" description="Basic residues" evidence="1">
    <location>
        <begin position="450"/>
        <end position="464"/>
    </location>
</feature>
<feature type="region of interest" description="Disordered" evidence="1">
    <location>
        <begin position="1"/>
        <end position="37"/>
    </location>
</feature>
<protein>
    <submittedName>
        <fullName evidence="2">Uncharacterized protein</fullName>
    </submittedName>
</protein>
<evidence type="ECO:0000256" key="1">
    <source>
        <dbReference type="SAM" id="MobiDB-lite"/>
    </source>
</evidence>
<feature type="compositionally biased region" description="Polar residues" evidence="1">
    <location>
        <begin position="292"/>
        <end position="310"/>
    </location>
</feature>
<name>A0A9Q3EKA5_9BASI</name>
<gene>
    <name evidence="2" type="ORF">O181_062524</name>
</gene>
<evidence type="ECO:0000313" key="2">
    <source>
        <dbReference type="EMBL" id="MBW0522809.1"/>
    </source>
</evidence>
<feature type="compositionally biased region" description="Polar residues" evidence="1">
    <location>
        <begin position="1"/>
        <end position="10"/>
    </location>
</feature>
<organism evidence="2 3">
    <name type="scientific">Austropuccinia psidii MF-1</name>
    <dbReference type="NCBI Taxonomy" id="1389203"/>
    <lineage>
        <taxon>Eukaryota</taxon>
        <taxon>Fungi</taxon>
        <taxon>Dikarya</taxon>
        <taxon>Basidiomycota</taxon>
        <taxon>Pucciniomycotina</taxon>
        <taxon>Pucciniomycetes</taxon>
        <taxon>Pucciniales</taxon>
        <taxon>Sphaerophragmiaceae</taxon>
        <taxon>Austropuccinia</taxon>
    </lineage>
</organism>
<comment type="caution">
    <text evidence="2">The sequence shown here is derived from an EMBL/GenBank/DDBJ whole genome shotgun (WGS) entry which is preliminary data.</text>
</comment>
<dbReference type="AlphaFoldDB" id="A0A9Q3EKA5"/>
<feature type="region of interest" description="Disordered" evidence="1">
    <location>
        <begin position="292"/>
        <end position="430"/>
    </location>
</feature>
<evidence type="ECO:0000313" key="3">
    <source>
        <dbReference type="Proteomes" id="UP000765509"/>
    </source>
</evidence>
<proteinExistence type="predicted"/>
<feature type="compositionally biased region" description="Basic and acidic residues" evidence="1">
    <location>
        <begin position="18"/>
        <end position="31"/>
    </location>
</feature>
<accession>A0A9Q3EKA5</accession>